<comment type="caution">
    <text evidence="1">The sequence shown here is derived from an EMBL/GenBank/DDBJ whole genome shotgun (WGS) entry which is preliminary data.</text>
</comment>
<gene>
    <name evidence="1" type="ORF">ACOLOM_LOCUS14377</name>
</gene>
<organism evidence="1 2">
    <name type="scientific">Acaulospora colombiana</name>
    <dbReference type="NCBI Taxonomy" id="27376"/>
    <lineage>
        <taxon>Eukaryota</taxon>
        <taxon>Fungi</taxon>
        <taxon>Fungi incertae sedis</taxon>
        <taxon>Mucoromycota</taxon>
        <taxon>Glomeromycotina</taxon>
        <taxon>Glomeromycetes</taxon>
        <taxon>Diversisporales</taxon>
        <taxon>Acaulosporaceae</taxon>
        <taxon>Acaulospora</taxon>
    </lineage>
</organism>
<feature type="non-terminal residue" evidence="1">
    <location>
        <position position="1"/>
    </location>
</feature>
<feature type="non-terminal residue" evidence="1">
    <location>
        <position position="83"/>
    </location>
</feature>
<accession>A0ACA9R8V1</accession>
<keyword evidence="2" id="KW-1185">Reference proteome</keyword>
<evidence type="ECO:0000313" key="1">
    <source>
        <dbReference type="EMBL" id="CAG8782341.1"/>
    </source>
</evidence>
<evidence type="ECO:0000313" key="2">
    <source>
        <dbReference type="Proteomes" id="UP000789525"/>
    </source>
</evidence>
<dbReference type="Proteomes" id="UP000789525">
    <property type="component" value="Unassembled WGS sequence"/>
</dbReference>
<sequence length="83" mass="9319">DFDDATMEACQERPKTSPNREEKDDRGKEWEVGNPHHRGPKLESTADNDLPRNLDPVEFGTLEMEFDIQSSSSGDSPNSLISN</sequence>
<name>A0ACA9R8V1_9GLOM</name>
<dbReference type="EMBL" id="CAJVPT010072894">
    <property type="protein sequence ID" value="CAG8782341.1"/>
    <property type="molecule type" value="Genomic_DNA"/>
</dbReference>
<protein>
    <submittedName>
        <fullName evidence="1">17563_t:CDS:1</fullName>
    </submittedName>
</protein>
<proteinExistence type="predicted"/>
<reference evidence="1" key="1">
    <citation type="submission" date="2021-06" db="EMBL/GenBank/DDBJ databases">
        <authorList>
            <person name="Kallberg Y."/>
            <person name="Tangrot J."/>
            <person name="Rosling A."/>
        </authorList>
    </citation>
    <scope>NUCLEOTIDE SEQUENCE</scope>
    <source>
        <strain evidence="1">CL356</strain>
    </source>
</reference>